<evidence type="ECO:0000256" key="1">
    <source>
        <dbReference type="ARBA" id="ARBA00023054"/>
    </source>
</evidence>
<dbReference type="GO" id="GO:0006886">
    <property type="term" value="P:intracellular protein transport"/>
    <property type="evidence" value="ECO:0007669"/>
    <property type="project" value="InterPro"/>
</dbReference>
<dbReference type="InterPro" id="IPR042044">
    <property type="entry name" value="EXOC6PINT-1/Sec15/Tip20_C_dom2"/>
</dbReference>
<proteinExistence type="predicted"/>
<dbReference type="GO" id="GO:0006893">
    <property type="term" value="P:Golgi to plasma membrane transport"/>
    <property type="evidence" value="ECO:0007669"/>
    <property type="project" value="TreeGrafter"/>
</dbReference>
<dbReference type="InterPro" id="IPR046361">
    <property type="entry name" value="EXOC6/Sec15_C"/>
</dbReference>
<keyword evidence="4" id="KW-1185">Reference proteome</keyword>
<evidence type="ECO:0000313" key="3">
    <source>
        <dbReference type="EMBL" id="RAL48620.1"/>
    </source>
</evidence>
<reference evidence="3 4" key="1">
    <citation type="submission" date="2018-06" db="EMBL/GenBank/DDBJ databases">
        <title>The Genome of Cuscuta australis (Dodder) Provides Insight into the Evolution of Plant Parasitism.</title>
        <authorList>
            <person name="Liu H."/>
        </authorList>
    </citation>
    <scope>NUCLEOTIDE SEQUENCE [LARGE SCALE GENOMIC DNA]</scope>
    <source>
        <strain evidence="4">cv. Yunnan</strain>
        <tissue evidence="3">Vines</tissue>
    </source>
</reference>
<dbReference type="PANTHER" id="PTHR12702:SF0">
    <property type="entry name" value="EXOCYST COMPLEX COMPONENT 6"/>
    <property type="match status" value="1"/>
</dbReference>
<accession>A0A328DTJ7</accession>
<comment type="caution">
    <text evidence="3">The sequence shown here is derived from an EMBL/GenBank/DDBJ whole genome shotgun (WGS) entry which is preliminary data.</text>
</comment>
<evidence type="ECO:0000313" key="4">
    <source>
        <dbReference type="Proteomes" id="UP000249390"/>
    </source>
</evidence>
<evidence type="ECO:0000259" key="2">
    <source>
        <dbReference type="Pfam" id="PF04091"/>
    </source>
</evidence>
<dbReference type="EMBL" id="NQVE01000097">
    <property type="protein sequence ID" value="RAL48620.1"/>
    <property type="molecule type" value="Genomic_DNA"/>
</dbReference>
<dbReference type="Gene3D" id="1.20.58.670">
    <property type="entry name" value="Dsl1p vesicle tethering complex, Tip20p subunit, domain D"/>
    <property type="match status" value="1"/>
</dbReference>
<dbReference type="GO" id="GO:0090522">
    <property type="term" value="P:vesicle tethering involved in exocytosis"/>
    <property type="evidence" value="ECO:0007669"/>
    <property type="project" value="InterPro"/>
</dbReference>
<feature type="domain" description="Exocyst complex subunit EXOC6/Sec15 C-terminal" evidence="2">
    <location>
        <begin position="134"/>
        <end position="198"/>
    </location>
</feature>
<dbReference type="PANTHER" id="PTHR12702">
    <property type="entry name" value="SEC15"/>
    <property type="match status" value="1"/>
</dbReference>
<dbReference type="InterPro" id="IPR007225">
    <property type="entry name" value="EXOC6/Sec15"/>
</dbReference>
<dbReference type="GO" id="GO:0016020">
    <property type="term" value="C:membrane"/>
    <property type="evidence" value="ECO:0007669"/>
    <property type="project" value="TreeGrafter"/>
</dbReference>
<dbReference type="AlphaFoldDB" id="A0A328DTJ7"/>
<name>A0A328DTJ7_9ASTE</name>
<gene>
    <name evidence="3" type="ORF">DM860_000940</name>
</gene>
<dbReference type="GO" id="GO:0000145">
    <property type="term" value="C:exocyst"/>
    <property type="evidence" value="ECO:0007669"/>
    <property type="project" value="TreeGrafter"/>
</dbReference>
<organism evidence="3 4">
    <name type="scientific">Cuscuta australis</name>
    <dbReference type="NCBI Taxonomy" id="267555"/>
    <lineage>
        <taxon>Eukaryota</taxon>
        <taxon>Viridiplantae</taxon>
        <taxon>Streptophyta</taxon>
        <taxon>Embryophyta</taxon>
        <taxon>Tracheophyta</taxon>
        <taxon>Spermatophyta</taxon>
        <taxon>Magnoliopsida</taxon>
        <taxon>eudicotyledons</taxon>
        <taxon>Gunneridae</taxon>
        <taxon>Pentapetalae</taxon>
        <taxon>asterids</taxon>
        <taxon>lamiids</taxon>
        <taxon>Solanales</taxon>
        <taxon>Convolvulaceae</taxon>
        <taxon>Cuscuteae</taxon>
        <taxon>Cuscuta</taxon>
        <taxon>Cuscuta subgen. Grammica</taxon>
        <taxon>Cuscuta sect. Cleistogrammica</taxon>
    </lineage>
</organism>
<sequence length="230" mass="25533">MPLFSCPGIAYNHEFKTKRRTSTENGDMIEETVLVTLINNGDDLGLLYPSLNNHVEKIRVIIEAGILLIKSEYLDIDVLNEAILDMIHSGTTGVSQAMQASDYFLQPQQCGIPVCSVEIPQGSLTAKTILKKLQLDEFTSLAENVNWTVKDAPQEGNEHINDVLIYLDTLMSTVQQISPLNALYKVWSGALEHISNSISWHQWGFEGNEASADEKFHSTGLSEIYGEGSF</sequence>
<protein>
    <recommendedName>
        <fullName evidence="2">Exocyst complex subunit EXOC6/Sec15 C-terminal domain-containing protein</fullName>
    </recommendedName>
</protein>
<dbReference type="Pfam" id="PF04091">
    <property type="entry name" value="Sec15_C"/>
    <property type="match status" value="1"/>
</dbReference>
<dbReference type="Proteomes" id="UP000249390">
    <property type="component" value="Unassembled WGS sequence"/>
</dbReference>
<keyword evidence="1" id="KW-0175">Coiled coil</keyword>